<feature type="region of interest" description="Disordered" evidence="1">
    <location>
        <begin position="489"/>
        <end position="512"/>
    </location>
</feature>
<proteinExistence type="predicted"/>
<evidence type="ECO:0000313" key="3">
    <source>
        <dbReference type="Proteomes" id="UP001485043"/>
    </source>
</evidence>
<name>A0AAW1SWS5_9CHLO</name>
<feature type="compositionally biased region" description="Low complexity" evidence="1">
    <location>
        <begin position="688"/>
        <end position="701"/>
    </location>
</feature>
<feature type="region of interest" description="Disordered" evidence="1">
    <location>
        <begin position="239"/>
        <end position="279"/>
    </location>
</feature>
<sequence length="948" mass="99781">MRTQSRPQIVDAAVRQGCLGPLIALLRQGTPTARFKAAAALKSLAREPSPDYEKSLAKTAQAAIAGREVSSLMNSALPELMPPNYGRAAATMIRSTMARAASGFAITPKPSANLYILLQIPFEALLPAEVRRMVAPDSYIAPPPLHRDSYARDRNEGGGLQHDDRSPSLPLSEEAAPPLGERRRRAAKRPQSTSLVAAQSPTRPLLPGNEPPPQSPPSNIALSPSAQDALTVLSERPAFPSHVDDSDEGDYMVRLPPHTAAPLGAHSREPLELDDPSFLEDEDYKVRPHDRSAGTLLEDQPISQRSAFPSQHPAGTGARPDRADGALEEEPIAQAAGSSAAHHPLVQDEGLNGTEASVVSERVTAGTVTPMSASHAAALRADAAQAHGPSEYGDGGAVGVTTSTSQQPGGFEDEDEDDLPQYLPTSARLQDSGAYGAKAQNHQAAELPGTRHHGFVLPEQDMGGVMDTPRHSGWISTRAGRIGELTPAADSGASFQSATSHIPAAEPSATPRLGTEDAADLVGQPRQHGSESLLYQHGNPLFTTNMSGFDEQEPTGEWVQGRPQADSSMPAPQTALNEETVLPSGTQTPTGGSASSGGNDFHTPHSSSGHASQRESDAEPTTGELSLMNSPDRPAYSPPRASPAGTSSEPFQGLPQSTAGLRAVTGIADLYRNPSPPQARAAPSFPERSQGSRRSSSPQRGIADLYRGQKPSYIIQPPSARRAPGAISEDLRQRLDARRSPTPSGSGMEDQGLSRGRGSADRHEVKSDTAAQRSQRRQSPPRPLTPPPRKGARLAPEAGPSEPRLAPISVSRRAASTGLKTQQEMSPRSHARQVSEALAHLQAEHKQRFAMPGSAAVQPTADAASDGEAPAIGLQPPIEQSQRALAAGSSRGSRTAGDAGTSAYLNHKAKIFLLLTHIGIRLDFDVGSIVVGATVQVMSQVCPPGSSF</sequence>
<evidence type="ECO:0000256" key="1">
    <source>
        <dbReference type="SAM" id="MobiDB-lite"/>
    </source>
</evidence>
<dbReference type="AlphaFoldDB" id="A0AAW1SWS5"/>
<organism evidence="2 3">
    <name type="scientific">Apatococcus fuscideae</name>
    <dbReference type="NCBI Taxonomy" id="2026836"/>
    <lineage>
        <taxon>Eukaryota</taxon>
        <taxon>Viridiplantae</taxon>
        <taxon>Chlorophyta</taxon>
        <taxon>core chlorophytes</taxon>
        <taxon>Trebouxiophyceae</taxon>
        <taxon>Chlorellales</taxon>
        <taxon>Chlorellaceae</taxon>
        <taxon>Apatococcus</taxon>
    </lineage>
</organism>
<feature type="compositionally biased region" description="Polar residues" evidence="1">
    <location>
        <begin position="645"/>
        <end position="659"/>
    </location>
</feature>
<reference evidence="2 3" key="1">
    <citation type="journal article" date="2024" name="Nat. Commun.">
        <title>Phylogenomics reveals the evolutionary origins of lichenization in chlorophyte algae.</title>
        <authorList>
            <person name="Puginier C."/>
            <person name="Libourel C."/>
            <person name="Otte J."/>
            <person name="Skaloud P."/>
            <person name="Haon M."/>
            <person name="Grisel S."/>
            <person name="Petersen M."/>
            <person name="Berrin J.G."/>
            <person name="Delaux P.M."/>
            <person name="Dal Grande F."/>
            <person name="Keller J."/>
        </authorList>
    </citation>
    <scope>NUCLEOTIDE SEQUENCE [LARGE SCALE GENOMIC DNA]</scope>
    <source>
        <strain evidence="2 3">SAG 2523</strain>
    </source>
</reference>
<feature type="region of interest" description="Disordered" evidence="1">
    <location>
        <begin position="138"/>
        <end position="222"/>
    </location>
</feature>
<feature type="compositionally biased region" description="Basic and acidic residues" evidence="1">
    <location>
        <begin position="145"/>
        <end position="166"/>
    </location>
</feature>
<feature type="compositionally biased region" description="Basic and acidic residues" evidence="1">
    <location>
        <begin position="729"/>
        <end position="739"/>
    </location>
</feature>
<feature type="region of interest" description="Disordered" evidence="1">
    <location>
        <begin position="538"/>
        <end position="835"/>
    </location>
</feature>
<feature type="compositionally biased region" description="Polar residues" evidence="1">
    <location>
        <begin position="565"/>
        <end position="611"/>
    </location>
</feature>
<keyword evidence="3" id="KW-1185">Reference proteome</keyword>
<comment type="caution">
    <text evidence="2">The sequence shown here is derived from an EMBL/GenBank/DDBJ whole genome shotgun (WGS) entry which is preliminary data.</text>
</comment>
<feature type="region of interest" description="Disordered" evidence="1">
    <location>
        <begin position="379"/>
        <end position="420"/>
    </location>
</feature>
<feature type="compositionally biased region" description="Polar residues" evidence="1">
    <location>
        <begin position="190"/>
        <end position="200"/>
    </location>
</feature>
<dbReference type="Proteomes" id="UP001485043">
    <property type="component" value="Unassembled WGS sequence"/>
</dbReference>
<dbReference type="EMBL" id="JALJOV010000702">
    <property type="protein sequence ID" value="KAK9861784.1"/>
    <property type="molecule type" value="Genomic_DNA"/>
</dbReference>
<feature type="region of interest" description="Disordered" evidence="1">
    <location>
        <begin position="295"/>
        <end position="325"/>
    </location>
</feature>
<accession>A0AAW1SWS5</accession>
<gene>
    <name evidence="2" type="ORF">WJX84_011412</name>
</gene>
<feature type="compositionally biased region" description="Basic and acidic residues" evidence="1">
    <location>
        <begin position="758"/>
        <end position="767"/>
    </location>
</feature>
<protein>
    <submittedName>
        <fullName evidence="2">Uncharacterized protein</fullName>
    </submittedName>
</protein>
<feature type="compositionally biased region" description="Pro residues" evidence="1">
    <location>
        <begin position="780"/>
        <end position="789"/>
    </location>
</feature>
<evidence type="ECO:0000313" key="2">
    <source>
        <dbReference type="EMBL" id="KAK9861784.1"/>
    </source>
</evidence>
<feature type="region of interest" description="Disordered" evidence="1">
    <location>
        <begin position="849"/>
        <end position="900"/>
    </location>
</feature>